<dbReference type="Proteomes" id="UP000034753">
    <property type="component" value="Unassembled WGS sequence"/>
</dbReference>
<dbReference type="PANTHER" id="PTHR11548">
    <property type="entry name" value="THYMIDYLATE SYNTHASE 1"/>
    <property type="match status" value="1"/>
</dbReference>
<evidence type="ECO:0000256" key="2">
    <source>
        <dbReference type="ARBA" id="ARBA00022603"/>
    </source>
</evidence>
<dbReference type="InterPro" id="IPR045097">
    <property type="entry name" value="Thymidate_synth/dCMP_Mease"/>
</dbReference>
<dbReference type="GO" id="GO:0004799">
    <property type="term" value="F:thymidylate synthase activity"/>
    <property type="evidence" value="ECO:0007669"/>
    <property type="project" value="UniProtKB-EC"/>
</dbReference>
<dbReference type="SUPFAM" id="SSF55831">
    <property type="entry name" value="Thymidylate synthase/dCMP hydroxymethylase"/>
    <property type="match status" value="1"/>
</dbReference>
<dbReference type="Gene3D" id="3.30.572.10">
    <property type="entry name" value="Thymidylate synthase/dCMP hydroxymethylase domain"/>
    <property type="match status" value="1"/>
</dbReference>
<dbReference type="PRINTS" id="PR00108">
    <property type="entry name" value="THYMDSNTHASE"/>
</dbReference>
<dbReference type="GO" id="GO:0032259">
    <property type="term" value="P:methylation"/>
    <property type="evidence" value="ECO:0007669"/>
    <property type="project" value="UniProtKB-KW"/>
</dbReference>
<name>A0A0G0WNJ2_9BACT</name>
<dbReference type="InterPro" id="IPR000398">
    <property type="entry name" value="Thymidylate_synthase"/>
</dbReference>
<proteinExistence type="predicted"/>
<comment type="caution">
    <text evidence="5">The sequence shown here is derived from an EMBL/GenBank/DDBJ whole genome shotgun (WGS) entry which is preliminary data.</text>
</comment>
<dbReference type="PANTHER" id="PTHR11548:SF1">
    <property type="entry name" value="THYMIDYLATE SYNTHASE 1"/>
    <property type="match status" value="1"/>
</dbReference>
<dbReference type="GO" id="GO:0006231">
    <property type="term" value="P:dTMP biosynthetic process"/>
    <property type="evidence" value="ECO:0007669"/>
    <property type="project" value="InterPro"/>
</dbReference>
<gene>
    <name evidence="5" type="ORF">UU67_C0002G0031</name>
</gene>
<feature type="domain" description="Thymidylate synthase/dCMP hydroxymethylase" evidence="4">
    <location>
        <begin position="7"/>
        <end position="248"/>
    </location>
</feature>
<dbReference type="AlphaFoldDB" id="A0A0G0WNJ2"/>
<dbReference type="EMBL" id="LCBN01000002">
    <property type="protein sequence ID" value="KKS14365.1"/>
    <property type="molecule type" value="Genomic_DNA"/>
</dbReference>
<evidence type="ECO:0000313" key="6">
    <source>
        <dbReference type="Proteomes" id="UP000034753"/>
    </source>
</evidence>
<sequence>MSEFDSQYQNLLKEIMEKGYEETNKRTGHIVKALPGKTIEVEPEDGFPLLALRRTPFKGIIAEQIWFLTGSRRPADFLDHYTTKIWGDFTGLDGTVSTAYGWRWRHHFGRDQIGLLLKLLGDVDPSSRHAVVVTWDPATDGLTDSAKKANVPCPYTFTANIMGNKLNLHNIVRSNDMILGFPSDVAGFALLQRILAARLGVGVGKYTHSISHAHIYDNQFEVARDLIGRTCDHPPIQFVAERNYFERAERGDHSLVDEIYAKISNQYHPLGPIKRPDIVK</sequence>
<accession>A0A0G0WNJ2</accession>
<organism evidence="5 6">
    <name type="scientific">Candidatus Daviesbacteria bacterium GW2011_GWB1_41_5</name>
    <dbReference type="NCBI Taxonomy" id="1618429"/>
    <lineage>
        <taxon>Bacteria</taxon>
        <taxon>Candidatus Daviesiibacteriota</taxon>
    </lineage>
</organism>
<keyword evidence="3" id="KW-0808">Transferase</keyword>
<evidence type="ECO:0000256" key="1">
    <source>
        <dbReference type="ARBA" id="ARBA00011947"/>
    </source>
</evidence>
<dbReference type="EC" id="2.1.1.45" evidence="1"/>
<protein>
    <recommendedName>
        <fullName evidence="1">thymidylate synthase</fullName>
        <ecNumber evidence="1">2.1.1.45</ecNumber>
    </recommendedName>
</protein>
<dbReference type="InterPro" id="IPR036926">
    <property type="entry name" value="Thymidate_synth/dCMP_Mease_sf"/>
</dbReference>
<dbReference type="CDD" id="cd00351">
    <property type="entry name" value="TS_Pyrimidine_HMase"/>
    <property type="match status" value="1"/>
</dbReference>
<reference evidence="5 6" key="1">
    <citation type="journal article" date="2015" name="Nature">
        <title>rRNA introns, odd ribosomes, and small enigmatic genomes across a large radiation of phyla.</title>
        <authorList>
            <person name="Brown C.T."/>
            <person name="Hug L.A."/>
            <person name="Thomas B.C."/>
            <person name="Sharon I."/>
            <person name="Castelle C.J."/>
            <person name="Singh A."/>
            <person name="Wilkins M.J."/>
            <person name="Williams K.H."/>
            <person name="Banfield J.F."/>
        </authorList>
    </citation>
    <scope>NUCLEOTIDE SEQUENCE [LARGE SCALE GENOMIC DNA]</scope>
</reference>
<evidence type="ECO:0000313" key="5">
    <source>
        <dbReference type="EMBL" id="KKS14365.1"/>
    </source>
</evidence>
<dbReference type="InterPro" id="IPR023451">
    <property type="entry name" value="Thymidate_synth/dCMP_Mease_dom"/>
</dbReference>
<dbReference type="Pfam" id="PF00303">
    <property type="entry name" value="Thymidylat_synt"/>
    <property type="match status" value="1"/>
</dbReference>
<keyword evidence="2" id="KW-0489">Methyltransferase</keyword>
<evidence type="ECO:0000256" key="3">
    <source>
        <dbReference type="ARBA" id="ARBA00022679"/>
    </source>
</evidence>
<evidence type="ECO:0000259" key="4">
    <source>
        <dbReference type="Pfam" id="PF00303"/>
    </source>
</evidence>
<dbReference type="GO" id="GO:0005829">
    <property type="term" value="C:cytosol"/>
    <property type="evidence" value="ECO:0007669"/>
    <property type="project" value="TreeGrafter"/>
</dbReference>